<sequence>MPTVDARIRELLRRHVEPLVPAERVDTTVDLLRVLANGLVLSAVEHHHDWPPERQLAVLDEALAAYGL</sequence>
<dbReference type="Proteomes" id="UP001321542">
    <property type="component" value="Chromosome"/>
</dbReference>
<accession>A0ABM7F5D2</accession>
<evidence type="ECO:0000313" key="2">
    <source>
        <dbReference type="EMBL" id="BBC31051.1"/>
    </source>
</evidence>
<keyword evidence="3" id="KW-1185">Reference proteome</keyword>
<name>A0ABM7F5D2_9ACTN</name>
<dbReference type="EMBL" id="AP018448">
    <property type="protein sequence ID" value="BBC31051.1"/>
    <property type="molecule type" value="Genomic_DNA"/>
</dbReference>
<dbReference type="InterPro" id="IPR039538">
    <property type="entry name" value="BetI_C"/>
</dbReference>
<reference evidence="2 3" key="1">
    <citation type="journal article" date="2010" name="ChemBioChem">
        <title>Cloning and characterization of the biosynthetic gene cluster of 16-membered macrolide antibiotic FD-891: involvement of a dual functional cytochrome P450 monooxygenase catalyzing epoxidation and hydroxylation.</title>
        <authorList>
            <person name="Kudo F."/>
            <person name="Motegi A."/>
            <person name="Mizoue K."/>
            <person name="Eguchi T."/>
        </authorList>
    </citation>
    <scope>NUCLEOTIDE SEQUENCE [LARGE SCALE GENOMIC DNA]</scope>
    <source>
        <strain evidence="2 3">A-8890</strain>
    </source>
</reference>
<dbReference type="Gene3D" id="1.10.357.10">
    <property type="entry name" value="Tetracycline Repressor, domain 2"/>
    <property type="match status" value="1"/>
</dbReference>
<dbReference type="Pfam" id="PF13977">
    <property type="entry name" value="TetR_C_6"/>
    <property type="match status" value="1"/>
</dbReference>
<evidence type="ECO:0000259" key="1">
    <source>
        <dbReference type="Pfam" id="PF13977"/>
    </source>
</evidence>
<organism evidence="2 3">
    <name type="scientific">Streptomyces graminofaciens</name>
    <dbReference type="NCBI Taxonomy" id="68212"/>
    <lineage>
        <taxon>Bacteria</taxon>
        <taxon>Bacillati</taxon>
        <taxon>Actinomycetota</taxon>
        <taxon>Actinomycetes</taxon>
        <taxon>Kitasatosporales</taxon>
        <taxon>Streptomycetaceae</taxon>
        <taxon>Streptomyces</taxon>
    </lineage>
</organism>
<reference evidence="2 3" key="2">
    <citation type="journal article" date="2023" name="ChemBioChem">
        <title>Acyltransferase Domain Exchange between Two Independent Type I Polyketide Synthases in the Same Producer Strain of Macrolide Antibiotics.</title>
        <authorList>
            <person name="Kudo F."/>
            <person name="Kishikawa K."/>
            <person name="Tsuboi K."/>
            <person name="Kido T."/>
            <person name="Usui T."/>
            <person name="Hashimoto J."/>
            <person name="Shin-Ya K."/>
            <person name="Miyanaga A."/>
            <person name="Eguchi T."/>
        </authorList>
    </citation>
    <scope>NUCLEOTIDE SEQUENCE [LARGE SCALE GENOMIC DNA]</scope>
    <source>
        <strain evidence="2 3">A-8890</strain>
    </source>
</reference>
<gene>
    <name evidence="2" type="ORF">SGFS_023450</name>
</gene>
<feature type="domain" description="BetI-type transcriptional repressor C-terminal" evidence="1">
    <location>
        <begin position="5"/>
        <end position="65"/>
    </location>
</feature>
<proteinExistence type="predicted"/>
<protein>
    <recommendedName>
        <fullName evidence="1">BetI-type transcriptional repressor C-terminal domain-containing protein</fullName>
    </recommendedName>
</protein>
<evidence type="ECO:0000313" key="3">
    <source>
        <dbReference type="Proteomes" id="UP001321542"/>
    </source>
</evidence>